<keyword evidence="2" id="KW-1185">Reference proteome</keyword>
<gene>
    <name evidence="1" type="ORF">PSON_ATCC_30995.1.T1990060</name>
</gene>
<evidence type="ECO:0000313" key="1">
    <source>
        <dbReference type="EMBL" id="CAD8128907.1"/>
    </source>
</evidence>
<protein>
    <submittedName>
        <fullName evidence="1">Uncharacterized protein</fullName>
    </submittedName>
</protein>
<name>A0A8S1RND6_9CILI</name>
<sequence length="255" mass="31033">MKFQHLLSNIQTLTLKEIKEMTLNNLKQLHYRNQYYNKFQSQDLFILINKNLYLSKKPKTKCAQNFCQYHFKSLKDRKDEIQQYKFYSHENSQNIVEKSIYQSFQEENNEVFASFNNLFKTHKLIACFLDKMVKIYFIESSKDQEQRIKAQSILESWRSTILNRNNLQSSSYQLQIKYLLLKIYMAQSRLFQMCHKWAQENQYFLLTQHVNFAKSKVVSVRLYMLRYQREHEFSSSIQNMNQDLIIFRDLLDQKV</sequence>
<proteinExistence type="predicted"/>
<accession>A0A8S1RND6</accession>
<reference evidence="1" key="1">
    <citation type="submission" date="2021-01" db="EMBL/GenBank/DDBJ databases">
        <authorList>
            <consortium name="Genoscope - CEA"/>
            <person name="William W."/>
        </authorList>
    </citation>
    <scope>NUCLEOTIDE SEQUENCE</scope>
</reference>
<dbReference type="Proteomes" id="UP000692954">
    <property type="component" value="Unassembled WGS sequence"/>
</dbReference>
<dbReference type="EMBL" id="CAJJDN010000199">
    <property type="protein sequence ID" value="CAD8128907.1"/>
    <property type="molecule type" value="Genomic_DNA"/>
</dbReference>
<organism evidence="1 2">
    <name type="scientific">Paramecium sonneborni</name>
    <dbReference type="NCBI Taxonomy" id="65129"/>
    <lineage>
        <taxon>Eukaryota</taxon>
        <taxon>Sar</taxon>
        <taxon>Alveolata</taxon>
        <taxon>Ciliophora</taxon>
        <taxon>Intramacronucleata</taxon>
        <taxon>Oligohymenophorea</taxon>
        <taxon>Peniculida</taxon>
        <taxon>Parameciidae</taxon>
        <taxon>Paramecium</taxon>
    </lineage>
</organism>
<dbReference type="AlphaFoldDB" id="A0A8S1RND6"/>
<evidence type="ECO:0000313" key="2">
    <source>
        <dbReference type="Proteomes" id="UP000692954"/>
    </source>
</evidence>
<comment type="caution">
    <text evidence="1">The sequence shown here is derived from an EMBL/GenBank/DDBJ whole genome shotgun (WGS) entry which is preliminary data.</text>
</comment>